<name>A0A6A6F918_9PEZI</name>
<organism evidence="3 4">
    <name type="scientific">Cercospora zeae-maydis SCOH1-5</name>
    <dbReference type="NCBI Taxonomy" id="717836"/>
    <lineage>
        <taxon>Eukaryota</taxon>
        <taxon>Fungi</taxon>
        <taxon>Dikarya</taxon>
        <taxon>Ascomycota</taxon>
        <taxon>Pezizomycotina</taxon>
        <taxon>Dothideomycetes</taxon>
        <taxon>Dothideomycetidae</taxon>
        <taxon>Mycosphaerellales</taxon>
        <taxon>Mycosphaerellaceae</taxon>
        <taxon>Cercospora</taxon>
    </lineage>
</organism>
<evidence type="ECO:0000313" key="3">
    <source>
        <dbReference type="EMBL" id="KAF2209886.1"/>
    </source>
</evidence>
<feature type="region of interest" description="Disordered" evidence="1">
    <location>
        <begin position="132"/>
        <end position="151"/>
    </location>
</feature>
<gene>
    <name evidence="3" type="ORF">CERZMDRAFT_86536</name>
</gene>
<keyword evidence="2" id="KW-0732">Signal</keyword>
<feature type="chain" id="PRO_5025585070" evidence="2">
    <location>
        <begin position="19"/>
        <end position="258"/>
    </location>
</feature>
<evidence type="ECO:0000256" key="1">
    <source>
        <dbReference type="SAM" id="MobiDB-lite"/>
    </source>
</evidence>
<accession>A0A6A6F918</accession>
<sequence>MQYTTFLLSALAASKSLAAPTAKEINDSGIRVTLQNQATELGSSTSFAEDKLPQAARPVGSSGPFQTVSLKLDEYVKNQALRCKILDATQKPIVVVRGENIDTTFADGGNGPWTFRDGAAIVTSIICDPEFVKGEAPPSSSPPSPPADQIPSIRIQLSDGNLARQFPFQKGGLVREEQPSPDQSSPFNTVSLTLDAAVENQALRCQILDQRNQPITLQRGENIDITFADGGNGPWSFLHPEESQVSKVVCDPEFEAKA</sequence>
<proteinExistence type="predicted"/>
<protein>
    <submittedName>
        <fullName evidence="3">Uncharacterized protein</fullName>
    </submittedName>
</protein>
<dbReference type="OrthoDB" id="4132046at2759"/>
<reference evidence="3" key="1">
    <citation type="journal article" date="2020" name="Stud. Mycol.">
        <title>101 Dothideomycetes genomes: a test case for predicting lifestyles and emergence of pathogens.</title>
        <authorList>
            <person name="Haridas S."/>
            <person name="Albert R."/>
            <person name="Binder M."/>
            <person name="Bloem J."/>
            <person name="Labutti K."/>
            <person name="Salamov A."/>
            <person name="Andreopoulos B."/>
            <person name="Baker S."/>
            <person name="Barry K."/>
            <person name="Bills G."/>
            <person name="Bluhm B."/>
            <person name="Cannon C."/>
            <person name="Castanera R."/>
            <person name="Culley D."/>
            <person name="Daum C."/>
            <person name="Ezra D."/>
            <person name="Gonzalez J."/>
            <person name="Henrissat B."/>
            <person name="Kuo A."/>
            <person name="Liang C."/>
            <person name="Lipzen A."/>
            <person name="Lutzoni F."/>
            <person name="Magnuson J."/>
            <person name="Mondo S."/>
            <person name="Nolan M."/>
            <person name="Ohm R."/>
            <person name="Pangilinan J."/>
            <person name="Park H.-J."/>
            <person name="Ramirez L."/>
            <person name="Alfaro M."/>
            <person name="Sun H."/>
            <person name="Tritt A."/>
            <person name="Yoshinaga Y."/>
            <person name="Zwiers L.-H."/>
            <person name="Turgeon B."/>
            <person name="Goodwin S."/>
            <person name="Spatafora J."/>
            <person name="Crous P."/>
            <person name="Grigoriev I."/>
        </authorList>
    </citation>
    <scope>NUCLEOTIDE SEQUENCE</scope>
    <source>
        <strain evidence="3">SCOH1-5</strain>
    </source>
</reference>
<keyword evidence="4" id="KW-1185">Reference proteome</keyword>
<dbReference type="AlphaFoldDB" id="A0A6A6F918"/>
<feature type="compositionally biased region" description="Pro residues" evidence="1">
    <location>
        <begin position="139"/>
        <end position="148"/>
    </location>
</feature>
<dbReference type="Proteomes" id="UP000799539">
    <property type="component" value="Unassembled WGS sequence"/>
</dbReference>
<evidence type="ECO:0000256" key="2">
    <source>
        <dbReference type="SAM" id="SignalP"/>
    </source>
</evidence>
<feature type="signal peptide" evidence="2">
    <location>
        <begin position="1"/>
        <end position="18"/>
    </location>
</feature>
<evidence type="ECO:0000313" key="4">
    <source>
        <dbReference type="Proteomes" id="UP000799539"/>
    </source>
</evidence>
<dbReference type="EMBL" id="ML992684">
    <property type="protein sequence ID" value="KAF2209886.1"/>
    <property type="molecule type" value="Genomic_DNA"/>
</dbReference>